<keyword evidence="2" id="KW-1185">Reference proteome</keyword>
<evidence type="ECO:0000313" key="1">
    <source>
        <dbReference type="EMBL" id="GAA0169729.1"/>
    </source>
</evidence>
<accession>A0AAV3R052</accession>
<name>A0AAV3R052_LITER</name>
<gene>
    <name evidence="1" type="ORF">LIER_24146</name>
</gene>
<dbReference type="AlphaFoldDB" id="A0AAV3R052"/>
<reference evidence="1 2" key="1">
    <citation type="submission" date="2024-01" db="EMBL/GenBank/DDBJ databases">
        <title>The complete chloroplast genome sequence of Lithospermum erythrorhizon: insights into the phylogenetic relationship among Boraginaceae species and the maternal lineages of purple gromwells.</title>
        <authorList>
            <person name="Okada T."/>
            <person name="Watanabe K."/>
        </authorList>
    </citation>
    <scope>NUCLEOTIDE SEQUENCE [LARGE SCALE GENOMIC DNA]</scope>
</reference>
<dbReference type="Proteomes" id="UP001454036">
    <property type="component" value="Unassembled WGS sequence"/>
</dbReference>
<comment type="caution">
    <text evidence="1">The sequence shown here is derived from an EMBL/GenBank/DDBJ whole genome shotgun (WGS) entry which is preliminary data.</text>
</comment>
<organism evidence="1 2">
    <name type="scientific">Lithospermum erythrorhizon</name>
    <name type="common">Purple gromwell</name>
    <name type="synonym">Lithospermum officinale var. erythrorhizon</name>
    <dbReference type="NCBI Taxonomy" id="34254"/>
    <lineage>
        <taxon>Eukaryota</taxon>
        <taxon>Viridiplantae</taxon>
        <taxon>Streptophyta</taxon>
        <taxon>Embryophyta</taxon>
        <taxon>Tracheophyta</taxon>
        <taxon>Spermatophyta</taxon>
        <taxon>Magnoliopsida</taxon>
        <taxon>eudicotyledons</taxon>
        <taxon>Gunneridae</taxon>
        <taxon>Pentapetalae</taxon>
        <taxon>asterids</taxon>
        <taxon>lamiids</taxon>
        <taxon>Boraginales</taxon>
        <taxon>Boraginaceae</taxon>
        <taxon>Boraginoideae</taxon>
        <taxon>Lithospermeae</taxon>
        <taxon>Lithospermum</taxon>
    </lineage>
</organism>
<evidence type="ECO:0000313" key="2">
    <source>
        <dbReference type="Proteomes" id="UP001454036"/>
    </source>
</evidence>
<sequence>MISFKIGNELGAGYLAYEWLPLCYFHCGLLGHLIKQCPSIPTDVDPRRSVVYGLWIKAPVEKSWLDFIWAEPMDPQVEAALAVQRPVRETLITAAGAGDEESFIPICPPGFEFFHNQHLRGERVRAINVGNSENVTSSVIFALNLSWGEE</sequence>
<proteinExistence type="predicted"/>
<protein>
    <recommendedName>
        <fullName evidence="3">CCHC-type domain-containing protein</fullName>
    </recommendedName>
</protein>
<evidence type="ECO:0008006" key="3">
    <source>
        <dbReference type="Google" id="ProtNLM"/>
    </source>
</evidence>
<dbReference type="EMBL" id="BAABME010006952">
    <property type="protein sequence ID" value="GAA0169729.1"/>
    <property type="molecule type" value="Genomic_DNA"/>
</dbReference>